<dbReference type="Gene3D" id="3.30.420.10">
    <property type="entry name" value="Ribonuclease H-like superfamily/Ribonuclease H"/>
    <property type="match status" value="1"/>
</dbReference>
<dbReference type="Proteomes" id="UP000187001">
    <property type="component" value="Unassembled WGS sequence"/>
</dbReference>
<accession>A0ABD6QNM3</accession>
<protein>
    <submittedName>
        <fullName evidence="1">Uncharacterized protein</fullName>
    </submittedName>
</protein>
<name>A0ABD6QNM3_MYCFO</name>
<proteinExistence type="predicted"/>
<dbReference type="AlphaFoldDB" id="A0ABD6QNM3"/>
<dbReference type="InterPro" id="IPR012337">
    <property type="entry name" value="RNaseH-like_sf"/>
</dbReference>
<comment type="caution">
    <text evidence="1">The sequence shown here is derived from an EMBL/GenBank/DDBJ whole genome shotgun (WGS) entry which is preliminary data.</text>
</comment>
<evidence type="ECO:0000313" key="1">
    <source>
        <dbReference type="EMBL" id="OMC46882.1"/>
    </source>
</evidence>
<evidence type="ECO:0000313" key="2">
    <source>
        <dbReference type="Proteomes" id="UP000187001"/>
    </source>
</evidence>
<sequence>MIVVGIDPSLTSAGIAIVQDGQPVHIASPGFTDRGGGYSGKSWLLRNRRVRYQNRQIYEAITTAGKPDLMLIEEHPYGAQAFGGEFDRSFLWHKIIETFDLAKIPFVVVHNQTLKVWVTGKGSCRETGLTRAQRRKQDKQLMIDTVSSWWPDWKSRIGNNDDVADALGLAAIGAFHLGDPMPFQPKPRHTTGLDKIDWPASISCAKPEPVQVNETERL</sequence>
<organism evidence="1 2">
    <name type="scientific">Mycolicibacterium fortuitum</name>
    <name type="common">Mycobacterium fortuitum</name>
    <dbReference type="NCBI Taxonomy" id="1766"/>
    <lineage>
        <taxon>Bacteria</taxon>
        <taxon>Bacillati</taxon>
        <taxon>Actinomycetota</taxon>
        <taxon>Actinomycetes</taxon>
        <taxon>Mycobacteriales</taxon>
        <taxon>Mycobacteriaceae</taxon>
        <taxon>Mycolicibacterium</taxon>
    </lineage>
</organism>
<dbReference type="SUPFAM" id="SSF53098">
    <property type="entry name" value="Ribonuclease H-like"/>
    <property type="match status" value="1"/>
</dbReference>
<reference evidence="1 2" key="1">
    <citation type="submission" date="2016-07" db="EMBL/GenBank/DDBJ databases">
        <authorList>
            <person name="Sutton G."/>
            <person name="Brinkac L."/>
            <person name="Sanka R."/>
            <person name="Adams M."/>
            <person name="Lau E."/>
            <person name="Kumar A."/>
            <person name="Macaden R."/>
        </authorList>
    </citation>
    <scope>NUCLEOTIDE SEQUENCE [LARGE SCALE GENOMIC DNA]</scope>
    <source>
        <strain evidence="1 2">GA-0871</strain>
    </source>
</reference>
<dbReference type="InterPro" id="IPR036397">
    <property type="entry name" value="RNaseH_sf"/>
</dbReference>
<dbReference type="EMBL" id="MBER01000054">
    <property type="protein sequence ID" value="OMC46882.1"/>
    <property type="molecule type" value="Genomic_DNA"/>
</dbReference>
<gene>
    <name evidence="1" type="ORF">A5742_25385</name>
</gene>